<feature type="region of interest" description="Disordered" evidence="1">
    <location>
        <begin position="113"/>
        <end position="144"/>
    </location>
</feature>
<comment type="caution">
    <text evidence="2">The sequence shown here is derived from an EMBL/GenBank/DDBJ whole genome shotgun (WGS) entry which is preliminary data.</text>
</comment>
<keyword evidence="3" id="KW-1185">Reference proteome</keyword>
<feature type="region of interest" description="Disordered" evidence="1">
    <location>
        <begin position="1136"/>
        <end position="1238"/>
    </location>
</feature>
<feature type="region of interest" description="Disordered" evidence="1">
    <location>
        <begin position="1422"/>
        <end position="1455"/>
    </location>
</feature>
<feature type="region of interest" description="Disordered" evidence="1">
    <location>
        <begin position="1328"/>
        <end position="1356"/>
    </location>
</feature>
<feature type="region of interest" description="Disordered" evidence="1">
    <location>
        <begin position="1470"/>
        <end position="1493"/>
    </location>
</feature>
<feature type="region of interest" description="Disordered" evidence="1">
    <location>
        <begin position="1505"/>
        <end position="1531"/>
    </location>
</feature>
<feature type="compositionally biased region" description="Acidic residues" evidence="1">
    <location>
        <begin position="1142"/>
        <end position="1153"/>
    </location>
</feature>
<evidence type="ECO:0000256" key="1">
    <source>
        <dbReference type="SAM" id="MobiDB-lite"/>
    </source>
</evidence>
<gene>
    <name evidence="2" type="ORF">ONZ51_g6298</name>
</gene>
<organism evidence="2 3">
    <name type="scientific">Trametes cubensis</name>
    <dbReference type="NCBI Taxonomy" id="1111947"/>
    <lineage>
        <taxon>Eukaryota</taxon>
        <taxon>Fungi</taxon>
        <taxon>Dikarya</taxon>
        <taxon>Basidiomycota</taxon>
        <taxon>Agaricomycotina</taxon>
        <taxon>Agaricomycetes</taxon>
        <taxon>Polyporales</taxon>
        <taxon>Polyporaceae</taxon>
        <taxon>Trametes</taxon>
    </lineage>
</organism>
<dbReference type="InterPro" id="IPR016024">
    <property type="entry name" value="ARM-type_fold"/>
</dbReference>
<accession>A0AAD7TSU4</accession>
<reference evidence="2" key="1">
    <citation type="submission" date="2022-11" db="EMBL/GenBank/DDBJ databases">
        <title>Genome Sequence of Cubamyces cubensis.</title>
        <authorList>
            <person name="Buettner E."/>
        </authorList>
    </citation>
    <scope>NUCLEOTIDE SEQUENCE</scope>
    <source>
        <strain evidence="2">MPL-01</strain>
    </source>
</reference>
<feature type="compositionally biased region" description="Low complexity" evidence="1">
    <location>
        <begin position="1334"/>
        <end position="1352"/>
    </location>
</feature>
<dbReference type="EMBL" id="JAPEVG010000148">
    <property type="protein sequence ID" value="KAJ8481006.1"/>
    <property type="molecule type" value="Genomic_DNA"/>
</dbReference>
<feature type="compositionally biased region" description="Basic residues" evidence="1">
    <location>
        <begin position="1427"/>
        <end position="1436"/>
    </location>
</feature>
<evidence type="ECO:0000313" key="3">
    <source>
        <dbReference type="Proteomes" id="UP001215151"/>
    </source>
</evidence>
<name>A0AAD7TSU4_9APHY</name>
<proteinExistence type="predicted"/>
<evidence type="ECO:0008006" key="4">
    <source>
        <dbReference type="Google" id="ProtNLM"/>
    </source>
</evidence>
<sequence length="1585" mass="173811">MPSPLVLLAHKQLKLELQELARPGTPEPSDPLADLHYLEGPVSRILAPDASLRDLIEGYSVLTTRLRASVNDDTDADASWPLFQPLRKQRDLLVEAIVRDLRQVFIDPLDDDSLSADGMDSPRGEPSSLPSPRDSPKKKRGMTAEQVKRARDLCGVCHAVLRLLGLLFVVPAIYQLFTEDELGYILTHVLAIPLANELPTPNSRKTCALAIWLIQAQRLPAEVLEPAKDRIAYALRRGIEGELGKEGKKGSTSDGLKAVHDLSLYLPSIFVPAFAPLVPAILTNLLAPTLVLRNQACHALGGFALAVASLPPSETHTRISTAVATRLVKQVDTSGPLSPTKKAALASPSKDSALIRTLRTTLQTADPKHAAQGPVWAFSVLAHLVVLLGPTVFLHSEITRAIVALFMLGLRHQRSSVRGLGCLAWRAMTWAYFRPPHVKLALATDTDDEEEESATEDDLMEERSKHEETLRACFKYLSLVVEMGAGVGTIGALLGHEPCEELNIRGALRILRVMSKKGGQTCKVAMDVTRHLIGFATSPHQHCVPDWEPRKLLAPGLFSSIPGLLTAEWKTLSTTVKGVLEQCPQIDDVRPLTLEEIAADGIWDDLLTIWKHGLSVLRLQWGSEEVPVSVAILHKVRALTVPSKSEIREIWFNLLKSHAAPLLGMSTLLGESLQALTTFATDAGDHDGLAELAVRARDVLIDVLDHDEFDFTLRKEELGDEIPTSPVKPTSSHVRSKTKKEPLPESRWNYALKLFLVRDLLTITRAVFPEDLFAGLAESVLKYLNSHEEELVGELQSADEVRDQWASLCAEATFACDISVLQAFWANRLGKGGSARRKSDWDADVRAAVWETFLDRWADVKKGWEAAIVLLSVPFVETSGWELASEDLSAWDEFLKRSIDAALDCGVDAPALIDHIAGAVAAGRCSNPTSSVRVADLLLSNLEISEAREVPCELFQFASDTLNTVYPPLPRHKVMCMWLIRSLTRVIDACPAELCFSSLLYLSDGLCTWLADEYDICTVDEYSSDILPLYQTILVSIQALEKNVYYLEGLAPLLESPFRGRQDKHVGVVEAFADFWQETYAQLPQPSSGWGEQIGRCLEAVAREREDEASVENLTAIHDDSLNLCEGDLAADKGVQQKVDSDNEEACESEDEGSVALPSPGALSRLPGPLLRPAVFTRETSPEPSLPPAPPSAAENNDPSPASPAFDSSPTRAPTTPKRSPTKGPRSQTGDKENMSPLVPLATVTERLAVRSPLLLESILGKRSRVDDSEELDMTEKAFKRGRLEASPLAPSVAFSNAVQVHMVAQEVHDESSEAVFSASLSKAIKAPEDDAASNESVESESSTAVQSTSSTSRKRKGTFLDAVVVPSVAEVVKEKRRFSAQFGGSSVSLDSGTTPQREVPVLRRTRSATRVLGNEVEFQRLENTPKRRRMSRAHQLRSEAASERPSSPSGALRDAQLFGSDDSIMLASPSKVADLPPSDDEPPMGQVTPHRLVSPALRRVQHVDFNSDPPERRLQPVQQPFERARRSQNGTVGQRAIHAANASEHSPALDERVLFFLFPWERSMMLHTRSIVPEFTKLCLYPVS</sequence>
<evidence type="ECO:0000313" key="2">
    <source>
        <dbReference type="EMBL" id="KAJ8481006.1"/>
    </source>
</evidence>
<feature type="compositionally biased region" description="Low complexity" evidence="1">
    <location>
        <begin position="1192"/>
        <end position="1210"/>
    </location>
</feature>
<dbReference type="Proteomes" id="UP001215151">
    <property type="component" value="Unassembled WGS sequence"/>
</dbReference>
<protein>
    <recommendedName>
        <fullName evidence="4">Telomere-associated protein Rif1 N-terminal domain-containing protein</fullName>
    </recommendedName>
</protein>
<dbReference type="SUPFAM" id="SSF48371">
    <property type="entry name" value="ARM repeat"/>
    <property type="match status" value="1"/>
</dbReference>